<evidence type="ECO:0000256" key="1">
    <source>
        <dbReference type="ARBA" id="ARBA00001974"/>
    </source>
</evidence>
<feature type="domain" description="FAD-dependent oxidoreductase 2 FAD-binding" evidence="4">
    <location>
        <begin position="17"/>
        <end position="526"/>
    </location>
</feature>
<keyword evidence="2" id="KW-0285">Flavoprotein</keyword>
<accession>A0ABQ6GWP7</accession>
<name>A0ABQ6GWP7_9GAMM</name>
<gene>
    <name evidence="5" type="ORF">tinsulaeT_34240</name>
</gene>
<proteinExistence type="predicted"/>
<dbReference type="InterPro" id="IPR027477">
    <property type="entry name" value="Succ_DH/fumarate_Rdtase_cat_sf"/>
</dbReference>
<dbReference type="SUPFAM" id="SSF51905">
    <property type="entry name" value="FAD/NAD(P)-binding domain"/>
    <property type="match status" value="1"/>
</dbReference>
<dbReference type="PIRSF" id="PIRSF036654">
    <property type="entry name" value="UCP036654"/>
    <property type="match status" value="1"/>
</dbReference>
<evidence type="ECO:0000256" key="3">
    <source>
        <dbReference type="ARBA" id="ARBA00023002"/>
    </source>
</evidence>
<evidence type="ECO:0000259" key="4">
    <source>
        <dbReference type="Pfam" id="PF00890"/>
    </source>
</evidence>
<comment type="cofactor">
    <cofactor evidence="1">
        <name>FAD</name>
        <dbReference type="ChEBI" id="CHEBI:57692"/>
    </cofactor>
</comment>
<dbReference type="Proteomes" id="UP001157186">
    <property type="component" value="Unassembled WGS sequence"/>
</dbReference>
<dbReference type="InterPro" id="IPR014614">
    <property type="entry name" value="KsdD_DH"/>
</dbReference>
<sequence length="546" mass="60308">MLSAGALMKQVENLHCDTAIAGGGIAGLVCALELLAQGEQVIIVDRDKAERLGGLARWAFGGMALCGTKQQRRMKIPDSSDKLLADWYSFANFSEHDYWPKAWAKEYAEHCFDKVYLWLDKLGLKFLPAVNWVERGLYTPGNSLPRYHVVWGTGWQLVETVIEQLTPYLANRQLTILSQHKATAFAQGQEFHCLSIINEQTNQKLVVNAANVVIACGGVNGALENAKKNWLSGFNNPNANMLNGANPISDGKLHQQLAAQGAKLTHVDKMWNYAAGIRHPQAEFEHHGLSLIPCKSALWLNHRGQRIGPTPLVTGFDTHELCQQVAKQQKPWTWQILNWQIAKKELAVSGSAHNPSIRDKKLWQFIAEILFGNKRLVRQLLEESEDVICADSIDGLVQQMNQLTGDNFVNSDELTKVIKGYDQQFANGASIENDDQVRRIRHARQWRPDRLRTCTPAPIGKNPQKNPLIAIRVQLIARKSLGGIQTNLNSQVLDQAGNVMQGLYCIGEAAGFGGGGANGEKSLEGTFLAGCILTARNAAKAITSAR</sequence>
<evidence type="ECO:0000313" key="5">
    <source>
        <dbReference type="EMBL" id="GLX80084.1"/>
    </source>
</evidence>
<dbReference type="Pfam" id="PF00890">
    <property type="entry name" value="FAD_binding_2"/>
    <property type="match status" value="1"/>
</dbReference>
<dbReference type="PANTHER" id="PTHR43260">
    <property type="entry name" value="3-KETOSTEROID-DELTA-1-DEHYDROGENASE"/>
    <property type="match status" value="1"/>
</dbReference>
<reference evidence="5 6" key="1">
    <citation type="submission" date="2023-03" db="EMBL/GenBank/DDBJ databases">
        <title>Draft genome sequence of Thalassotalea insulae KCTC 62186T.</title>
        <authorList>
            <person name="Sawabe T."/>
        </authorList>
    </citation>
    <scope>NUCLEOTIDE SEQUENCE [LARGE SCALE GENOMIC DNA]</scope>
    <source>
        <strain evidence="5 6">KCTC 62186</strain>
    </source>
</reference>
<dbReference type="PANTHER" id="PTHR43260:SF1">
    <property type="entry name" value="KSDD-LIKE STEROID DEHYDROGENASE RV0785"/>
    <property type="match status" value="1"/>
</dbReference>
<keyword evidence="3" id="KW-0560">Oxidoreductase</keyword>
<protein>
    <submittedName>
        <fullName evidence="5">FAD-binding dehydrogenase</fullName>
    </submittedName>
</protein>
<organism evidence="5 6">
    <name type="scientific">Thalassotalea insulae</name>
    <dbReference type="NCBI Taxonomy" id="2056778"/>
    <lineage>
        <taxon>Bacteria</taxon>
        <taxon>Pseudomonadati</taxon>
        <taxon>Pseudomonadota</taxon>
        <taxon>Gammaproteobacteria</taxon>
        <taxon>Alteromonadales</taxon>
        <taxon>Colwelliaceae</taxon>
        <taxon>Thalassotalea</taxon>
    </lineage>
</organism>
<comment type="caution">
    <text evidence="5">The sequence shown here is derived from an EMBL/GenBank/DDBJ whole genome shotgun (WGS) entry which is preliminary data.</text>
</comment>
<dbReference type="Gene3D" id="3.90.700.10">
    <property type="entry name" value="Succinate dehydrogenase/fumarate reductase flavoprotein, catalytic domain"/>
    <property type="match status" value="1"/>
</dbReference>
<dbReference type="InterPro" id="IPR003953">
    <property type="entry name" value="FAD-dep_OxRdtase_2_FAD-bd"/>
</dbReference>
<evidence type="ECO:0000256" key="2">
    <source>
        <dbReference type="ARBA" id="ARBA00022630"/>
    </source>
</evidence>
<evidence type="ECO:0000313" key="6">
    <source>
        <dbReference type="Proteomes" id="UP001157186"/>
    </source>
</evidence>
<keyword evidence="6" id="KW-1185">Reference proteome</keyword>
<dbReference type="EMBL" id="BSST01000001">
    <property type="protein sequence ID" value="GLX80084.1"/>
    <property type="molecule type" value="Genomic_DNA"/>
</dbReference>
<dbReference type="Gene3D" id="3.50.50.60">
    <property type="entry name" value="FAD/NAD(P)-binding domain"/>
    <property type="match status" value="1"/>
</dbReference>
<dbReference type="InterPro" id="IPR036188">
    <property type="entry name" value="FAD/NAD-bd_sf"/>
</dbReference>